<keyword evidence="9" id="KW-1185">Reference proteome</keyword>
<keyword evidence="3 6" id="KW-0547">Nucleotide-binding</keyword>
<evidence type="ECO:0000256" key="2">
    <source>
        <dbReference type="ARBA" id="ARBA00022694"/>
    </source>
</evidence>
<dbReference type="Pfam" id="PF01171">
    <property type="entry name" value="ATP_bind_3"/>
    <property type="match status" value="1"/>
</dbReference>
<dbReference type="InterPro" id="IPR012795">
    <property type="entry name" value="tRNA_Ile_lys_synt_N"/>
</dbReference>
<evidence type="ECO:0000256" key="3">
    <source>
        <dbReference type="ARBA" id="ARBA00022741"/>
    </source>
</evidence>
<keyword evidence="2 6" id="KW-0819">tRNA processing</keyword>
<dbReference type="PANTHER" id="PTHR43033">
    <property type="entry name" value="TRNA(ILE)-LYSIDINE SYNTHASE-RELATED"/>
    <property type="match status" value="1"/>
</dbReference>
<comment type="domain">
    <text evidence="6">The N-terminal region contains the highly conserved SGGXDS motif, predicted to be a P-loop motif involved in ATP binding.</text>
</comment>
<dbReference type="InterPro" id="IPR012094">
    <property type="entry name" value="tRNA_Ile_lys_synt"/>
</dbReference>
<proteinExistence type="inferred from homology"/>
<dbReference type="CDD" id="cd01992">
    <property type="entry name" value="TilS_N"/>
    <property type="match status" value="1"/>
</dbReference>
<comment type="catalytic activity">
    <reaction evidence="5 6">
        <text>cytidine(34) in tRNA(Ile2) + L-lysine + ATP = lysidine(34) in tRNA(Ile2) + AMP + diphosphate + H(+)</text>
        <dbReference type="Rhea" id="RHEA:43744"/>
        <dbReference type="Rhea" id="RHEA-COMP:10625"/>
        <dbReference type="Rhea" id="RHEA-COMP:10670"/>
        <dbReference type="ChEBI" id="CHEBI:15378"/>
        <dbReference type="ChEBI" id="CHEBI:30616"/>
        <dbReference type="ChEBI" id="CHEBI:32551"/>
        <dbReference type="ChEBI" id="CHEBI:33019"/>
        <dbReference type="ChEBI" id="CHEBI:82748"/>
        <dbReference type="ChEBI" id="CHEBI:83665"/>
        <dbReference type="ChEBI" id="CHEBI:456215"/>
        <dbReference type="EC" id="6.3.4.19"/>
    </reaction>
</comment>
<evidence type="ECO:0000256" key="1">
    <source>
        <dbReference type="ARBA" id="ARBA00022598"/>
    </source>
</evidence>
<comment type="similarity">
    <text evidence="6">Belongs to the tRNA(Ile)-lysidine synthase family.</text>
</comment>
<feature type="binding site" evidence="6">
    <location>
        <begin position="31"/>
        <end position="36"/>
    </location>
    <ligand>
        <name>ATP</name>
        <dbReference type="ChEBI" id="CHEBI:30616"/>
    </ligand>
</feature>
<evidence type="ECO:0000256" key="4">
    <source>
        <dbReference type="ARBA" id="ARBA00022840"/>
    </source>
</evidence>
<name>A0ABU8SDQ9_9SPHN</name>
<accession>A0ABU8SDQ9</accession>
<gene>
    <name evidence="6 8" type="primary">tilS</name>
    <name evidence="8" type="ORF">WG900_18915</name>
</gene>
<keyword evidence="4 6" id="KW-0067">ATP-binding</keyword>
<dbReference type="GO" id="GO:0032267">
    <property type="term" value="F:tRNA(Ile)-lysidine synthase activity"/>
    <property type="evidence" value="ECO:0007669"/>
    <property type="project" value="UniProtKB-EC"/>
</dbReference>
<dbReference type="InterPro" id="IPR014729">
    <property type="entry name" value="Rossmann-like_a/b/a_fold"/>
</dbReference>
<evidence type="ECO:0000259" key="7">
    <source>
        <dbReference type="Pfam" id="PF01171"/>
    </source>
</evidence>
<evidence type="ECO:0000313" key="9">
    <source>
        <dbReference type="Proteomes" id="UP001379235"/>
    </source>
</evidence>
<comment type="subcellular location">
    <subcellularLocation>
        <location evidence="6">Cytoplasm</location>
    </subcellularLocation>
</comment>
<organism evidence="8 9">
    <name type="scientific">Novosphingobium aquae</name>
    <dbReference type="NCBI Taxonomy" id="3133435"/>
    <lineage>
        <taxon>Bacteria</taxon>
        <taxon>Pseudomonadati</taxon>
        <taxon>Pseudomonadota</taxon>
        <taxon>Alphaproteobacteria</taxon>
        <taxon>Sphingomonadales</taxon>
        <taxon>Sphingomonadaceae</taxon>
        <taxon>Novosphingobium</taxon>
    </lineage>
</organism>
<comment type="function">
    <text evidence="6">Ligates lysine onto the cytidine present at position 34 of the AUA codon-specific tRNA(Ile) that contains the anticodon CAU, in an ATP-dependent manner. Cytidine is converted to lysidine, thus changing the amino acid specificity of the tRNA from methionine to isoleucine.</text>
</comment>
<comment type="caution">
    <text evidence="8">The sequence shown here is derived from an EMBL/GenBank/DDBJ whole genome shotgun (WGS) entry which is preliminary data.</text>
</comment>
<evidence type="ECO:0000256" key="5">
    <source>
        <dbReference type="ARBA" id="ARBA00048539"/>
    </source>
</evidence>
<reference evidence="8 9" key="1">
    <citation type="submission" date="2024-03" db="EMBL/GenBank/DDBJ databases">
        <authorList>
            <person name="Jo J.-H."/>
        </authorList>
    </citation>
    <scope>NUCLEOTIDE SEQUENCE [LARGE SCALE GENOMIC DNA]</scope>
    <source>
        <strain evidence="8 9">AS3R-12</strain>
    </source>
</reference>
<feature type="domain" description="tRNA(Ile)-lysidine/2-thiocytidine synthase N-terminal" evidence="7">
    <location>
        <begin position="27"/>
        <end position="202"/>
    </location>
</feature>
<dbReference type="PANTHER" id="PTHR43033:SF5">
    <property type="entry name" value="TRNA(ILE)-LYSIDINE SYNTHETASE"/>
    <property type="match status" value="1"/>
</dbReference>
<dbReference type="HAMAP" id="MF_01161">
    <property type="entry name" value="tRNA_Ile_lys_synt"/>
    <property type="match status" value="1"/>
</dbReference>
<dbReference type="NCBIfam" id="TIGR02432">
    <property type="entry name" value="lysidine_TilS_N"/>
    <property type="match status" value="1"/>
</dbReference>
<evidence type="ECO:0000313" key="8">
    <source>
        <dbReference type="EMBL" id="MEJ6011980.1"/>
    </source>
</evidence>
<protein>
    <recommendedName>
        <fullName evidence="6">tRNA(Ile)-lysidine synthase</fullName>
        <ecNumber evidence="6">6.3.4.19</ecNumber>
    </recommendedName>
    <alternativeName>
        <fullName evidence="6">tRNA(Ile)-2-lysyl-cytidine synthase</fullName>
    </alternativeName>
    <alternativeName>
        <fullName evidence="6">tRNA(Ile)-lysidine synthetase</fullName>
    </alternativeName>
</protein>
<dbReference type="EC" id="6.3.4.19" evidence="6"/>
<evidence type="ECO:0000256" key="6">
    <source>
        <dbReference type="HAMAP-Rule" id="MF_01161"/>
    </source>
</evidence>
<sequence>MQLTHEAASARFRQSLAAIWPGEGKLGLAVSGGSDSMAMLLLAAEALPGQIEAATVDHQLRAESGAEAAMVAEVCTQLGVPHEILAVDVEPGNVQSEARTARYAALAEWTERRVLAALLTAHHADDQAETLLLRLNRASGVGGLAGVRAVGRVPGTRIPLLRPLLDWRRSDLAEVITEIGITAADDPSNADPKYDRARLRKNLAQAGWLDVPALAASAAHLADADAALDWAAAREWSECVTKAPMGLVYRPQAPRAVALRVIARVVRELDGTEPRGSAVARLFDSLVARQPASIGGLVARTGHDGWSFTKAPARRT</sequence>
<dbReference type="Gene3D" id="3.40.50.620">
    <property type="entry name" value="HUPs"/>
    <property type="match status" value="1"/>
</dbReference>
<keyword evidence="6" id="KW-0963">Cytoplasm</keyword>
<keyword evidence="1 6" id="KW-0436">Ligase</keyword>
<dbReference type="RefSeq" id="WP_339969732.1">
    <property type="nucleotide sequence ID" value="NZ_JBBHJY010000012.1"/>
</dbReference>
<dbReference type="SUPFAM" id="SSF52402">
    <property type="entry name" value="Adenine nucleotide alpha hydrolases-like"/>
    <property type="match status" value="1"/>
</dbReference>
<dbReference type="Proteomes" id="UP001379235">
    <property type="component" value="Unassembled WGS sequence"/>
</dbReference>
<dbReference type="InterPro" id="IPR011063">
    <property type="entry name" value="TilS/TtcA_N"/>
</dbReference>
<dbReference type="EMBL" id="JBBHJY010000012">
    <property type="protein sequence ID" value="MEJ6011980.1"/>
    <property type="molecule type" value="Genomic_DNA"/>
</dbReference>